<dbReference type="PANTHER" id="PTHR44129">
    <property type="entry name" value="WD REPEAT-CONTAINING PROTEIN POP1"/>
    <property type="match status" value="1"/>
</dbReference>
<feature type="repeat" description="WD" evidence="3">
    <location>
        <begin position="142"/>
        <end position="183"/>
    </location>
</feature>
<name>A0A517XQI5_9BACT</name>
<gene>
    <name evidence="4" type="ORF">ETAA1_17060</name>
</gene>
<dbReference type="CDD" id="cd00200">
    <property type="entry name" value="WD40"/>
    <property type="match status" value="1"/>
</dbReference>
<organism evidence="4 5">
    <name type="scientific">Urbifossiella limnaea</name>
    <dbReference type="NCBI Taxonomy" id="2528023"/>
    <lineage>
        <taxon>Bacteria</taxon>
        <taxon>Pseudomonadati</taxon>
        <taxon>Planctomycetota</taxon>
        <taxon>Planctomycetia</taxon>
        <taxon>Gemmatales</taxon>
        <taxon>Gemmataceae</taxon>
        <taxon>Urbifossiella</taxon>
    </lineage>
</organism>
<sequence>MPTDFAGASLLFTLLWSSDVVSAVAFIDNDRIAAANKRGDILVWNLPAAAGGKAPEPARRLVGHTNEINRMLASPDGRLLISAGSDRTVKFWDATLTTGDPGTIVLNDGIARVGVSEKVARLPAPPAPITANVFVQKPLRVLTAHKDWIWGLALSRDGKTLVTGDESKVVIVWDVQTGKELARWSTKLWVRGLDISPDGKTVVTAENFPQLRVVEGETGLRGWDARTGGLKFDASKEVKAGIASVRFSHDGKYFAAARGNIENENIGGPVYLFDPVTGKKLNELKPPHLRGATDLAFHPDGKHLFTCGRDRLVKIWRPGDGELVRELGQTSKGPFGEAYHAISISPDGKRVAVADGAGQVLIYSFPGRE</sequence>
<dbReference type="SMART" id="SM00320">
    <property type="entry name" value="WD40"/>
    <property type="match status" value="6"/>
</dbReference>
<feature type="repeat" description="WD" evidence="3">
    <location>
        <begin position="61"/>
        <end position="93"/>
    </location>
</feature>
<accession>A0A517XQI5</accession>
<proteinExistence type="predicted"/>
<feature type="repeat" description="WD" evidence="3">
    <location>
        <begin position="285"/>
        <end position="326"/>
    </location>
</feature>
<evidence type="ECO:0000313" key="5">
    <source>
        <dbReference type="Proteomes" id="UP000319576"/>
    </source>
</evidence>
<dbReference type="InterPro" id="IPR036322">
    <property type="entry name" value="WD40_repeat_dom_sf"/>
</dbReference>
<dbReference type="KEGG" id="uli:ETAA1_17060"/>
<reference evidence="4 5" key="1">
    <citation type="submission" date="2019-02" db="EMBL/GenBank/DDBJ databases">
        <title>Deep-cultivation of Planctomycetes and their phenomic and genomic characterization uncovers novel biology.</title>
        <authorList>
            <person name="Wiegand S."/>
            <person name="Jogler M."/>
            <person name="Boedeker C."/>
            <person name="Pinto D."/>
            <person name="Vollmers J."/>
            <person name="Rivas-Marin E."/>
            <person name="Kohn T."/>
            <person name="Peeters S.H."/>
            <person name="Heuer A."/>
            <person name="Rast P."/>
            <person name="Oberbeckmann S."/>
            <person name="Bunk B."/>
            <person name="Jeske O."/>
            <person name="Meyerdierks A."/>
            <person name="Storesund J.E."/>
            <person name="Kallscheuer N."/>
            <person name="Luecker S."/>
            <person name="Lage O.M."/>
            <person name="Pohl T."/>
            <person name="Merkel B.J."/>
            <person name="Hornburger P."/>
            <person name="Mueller R.-W."/>
            <person name="Bruemmer F."/>
            <person name="Labrenz M."/>
            <person name="Spormann A.M."/>
            <person name="Op den Camp H."/>
            <person name="Overmann J."/>
            <person name="Amann R."/>
            <person name="Jetten M.S.M."/>
            <person name="Mascher T."/>
            <person name="Medema M.H."/>
            <person name="Devos D.P."/>
            <person name="Kaster A.-K."/>
            <person name="Ovreas L."/>
            <person name="Rohde M."/>
            <person name="Galperin M.Y."/>
            <person name="Jogler C."/>
        </authorList>
    </citation>
    <scope>NUCLEOTIDE SEQUENCE [LARGE SCALE GENOMIC DNA]</scope>
    <source>
        <strain evidence="4 5">ETA_A1</strain>
    </source>
</reference>
<evidence type="ECO:0000256" key="2">
    <source>
        <dbReference type="ARBA" id="ARBA00022737"/>
    </source>
</evidence>
<dbReference type="InterPro" id="IPR050349">
    <property type="entry name" value="WD_LIS1/nudF_dynein_reg"/>
</dbReference>
<dbReference type="InterPro" id="IPR001680">
    <property type="entry name" value="WD40_rpt"/>
</dbReference>
<dbReference type="Gene3D" id="2.130.10.10">
    <property type="entry name" value="YVTN repeat-like/Quinoprotein amine dehydrogenase"/>
    <property type="match status" value="3"/>
</dbReference>
<keyword evidence="1 3" id="KW-0853">WD repeat</keyword>
<dbReference type="InterPro" id="IPR015943">
    <property type="entry name" value="WD40/YVTN_repeat-like_dom_sf"/>
</dbReference>
<dbReference type="RefSeq" id="WP_202920753.1">
    <property type="nucleotide sequence ID" value="NZ_CP036273.1"/>
</dbReference>
<dbReference type="SUPFAM" id="SSF50978">
    <property type="entry name" value="WD40 repeat-like"/>
    <property type="match status" value="1"/>
</dbReference>
<keyword evidence="2" id="KW-0677">Repeat</keyword>
<dbReference type="PROSITE" id="PS50294">
    <property type="entry name" value="WD_REPEATS_REGION"/>
    <property type="match status" value="3"/>
</dbReference>
<protein>
    <submittedName>
        <fullName evidence="4">WD domain, G-beta repeat</fullName>
    </submittedName>
</protein>
<dbReference type="PROSITE" id="PS50082">
    <property type="entry name" value="WD_REPEATS_2"/>
    <property type="match status" value="3"/>
</dbReference>
<dbReference type="EMBL" id="CP036273">
    <property type="protein sequence ID" value="QDU19769.1"/>
    <property type="molecule type" value="Genomic_DNA"/>
</dbReference>
<evidence type="ECO:0000313" key="4">
    <source>
        <dbReference type="EMBL" id="QDU19769.1"/>
    </source>
</evidence>
<evidence type="ECO:0000256" key="3">
    <source>
        <dbReference type="PROSITE-ProRule" id="PRU00221"/>
    </source>
</evidence>
<dbReference type="Proteomes" id="UP000319576">
    <property type="component" value="Chromosome"/>
</dbReference>
<dbReference type="AlphaFoldDB" id="A0A517XQI5"/>
<evidence type="ECO:0000256" key="1">
    <source>
        <dbReference type="ARBA" id="ARBA00022574"/>
    </source>
</evidence>
<keyword evidence="5" id="KW-1185">Reference proteome</keyword>
<dbReference type="Pfam" id="PF00400">
    <property type="entry name" value="WD40"/>
    <property type="match status" value="3"/>
</dbReference>